<keyword evidence="15 19" id="KW-0472">Membrane</keyword>
<comment type="caution">
    <text evidence="20">The sequence shown here is derived from an EMBL/GenBank/DDBJ whole genome shotgun (WGS) entry which is preliminary data.</text>
</comment>
<keyword evidence="10 18" id="KW-0808">Transferase</keyword>
<reference evidence="20 21" key="1">
    <citation type="submission" date="2022-06" db="EMBL/GenBank/DDBJ databases">
        <title>Isolation of gut microbiota from human fecal samples.</title>
        <authorList>
            <person name="Pamer E.G."/>
            <person name="Barat B."/>
            <person name="Waligurski E."/>
            <person name="Medina S."/>
            <person name="Paddock L."/>
            <person name="Mostad J."/>
        </authorList>
    </citation>
    <scope>NUCLEOTIDE SEQUENCE [LARGE SCALE GENOMIC DNA]</scope>
    <source>
        <strain evidence="20 21">DFI.6.1</strain>
    </source>
</reference>
<feature type="transmembrane region" description="Helical" evidence="19">
    <location>
        <begin position="12"/>
        <end position="42"/>
    </location>
</feature>
<keyword evidence="17" id="KW-1208">Phospholipid metabolism</keyword>
<keyword evidence="8" id="KW-1003">Cell membrane</keyword>
<evidence type="ECO:0000256" key="14">
    <source>
        <dbReference type="ARBA" id="ARBA00023098"/>
    </source>
</evidence>
<evidence type="ECO:0000313" key="21">
    <source>
        <dbReference type="Proteomes" id="UP001524435"/>
    </source>
</evidence>
<evidence type="ECO:0000256" key="11">
    <source>
        <dbReference type="ARBA" id="ARBA00022692"/>
    </source>
</evidence>
<evidence type="ECO:0000256" key="18">
    <source>
        <dbReference type="RuleBase" id="RU003938"/>
    </source>
</evidence>
<evidence type="ECO:0000256" key="6">
    <source>
        <dbReference type="ARBA" id="ARBA00012487"/>
    </source>
</evidence>
<evidence type="ECO:0000256" key="16">
    <source>
        <dbReference type="ARBA" id="ARBA00023209"/>
    </source>
</evidence>
<keyword evidence="14" id="KW-0443">Lipid metabolism</keyword>
<evidence type="ECO:0000256" key="5">
    <source>
        <dbReference type="ARBA" id="ARBA00010185"/>
    </source>
</evidence>
<evidence type="ECO:0000256" key="15">
    <source>
        <dbReference type="ARBA" id="ARBA00023136"/>
    </source>
</evidence>
<dbReference type="Proteomes" id="UP001524435">
    <property type="component" value="Unassembled WGS sequence"/>
</dbReference>
<feature type="transmembrane region" description="Helical" evidence="19">
    <location>
        <begin position="77"/>
        <end position="95"/>
    </location>
</feature>
<dbReference type="RefSeq" id="WP_256197344.1">
    <property type="nucleotide sequence ID" value="NZ_CALVCM010000001.1"/>
</dbReference>
<accession>A0ABT1SIJ2</accession>
<keyword evidence="21" id="KW-1185">Reference proteome</keyword>
<dbReference type="PANTHER" id="PTHR46382:SF1">
    <property type="entry name" value="PHOSPHATIDATE CYTIDYLYLTRANSFERASE"/>
    <property type="match status" value="1"/>
</dbReference>
<evidence type="ECO:0000256" key="1">
    <source>
        <dbReference type="ARBA" id="ARBA00001698"/>
    </source>
</evidence>
<evidence type="ECO:0000313" key="20">
    <source>
        <dbReference type="EMBL" id="MCQ5121019.1"/>
    </source>
</evidence>
<keyword evidence="9" id="KW-0444">Lipid biosynthesis</keyword>
<keyword evidence="11 18" id="KW-0812">Transmembrane</keyword>
<dbReference type="GO" id="GO:0016779">
    <property type="term" value="F:nucleotidyltransferase activity"/>
    <property type="evidence" value="ECO:0007669"/>
    <property type="project" value="UniProtKB-KW"/>
</dbReference>
<comment type="subcellular location">
    <subcellularLocation>
        <location evidence="2">Cell membrane</location>
        <topology evidence="2">Multi-pass membrane protein</topology>
    </subcellularLocation>
</comment>
<feature type="transmembrane region" description="Helical" evidence="19">
    <location>
        <begin position="240"/>
        <end position="260"/>
    </location>
</feature>
<comment type="pathway">
    <text evidence="4">Lipid metabolism.</text>
</comment>
<dbReference type="PANTHER" id="PTHR46382">
    <property type="entry name" value="PHOSPHATIDATE CYTIDYLYLTRANSFERASE"/>
    <property type="match status" value="1"/>
</dbReference>
<evidence type="ECO:0000256" key="12">
    <source>
        <dbReference type="ARBA" id="ARBA00022695"/>
    </source>
</evidence>
<protein>
    <recommendedName>
        <fullName evidence="7 18">Phosphatidate cytidylyltransferase</fullName>
        <ecNumber evidence="6 18">2.7.7.41</ecNumber>
    </recommendedName>
</protein>
<dbReference type="PROSITE" id="PS01315">
    <property type="entry name" value="CDS"/>
    <property type="match status" value="1"/>
</dbReference>
<evidence type="ECO:0000256" key="10">
    <source>
        <dbReference type="ARBA" id="ARBA00022679"/>
    </source>
</evidence>
<feature type="transmembrane region" description="Helical" evidence="19">
    <location>
        <begin position="104"/>
        <end position="125"/>
    </location>
</feature>
<evidence type="ECO:0000256" key="17">
    <source>
        <dbReference type="ARBA" id="ARBA00023264"/>
    </source>
</evidence>
<evidence type="ECO:0000256" key="3">
    <source>
        <dbReference type="ARBA" id="ARBA00005119"/>
    </source>
</evidence>
<keyword evidence="16" id="KW-0594">Phospholipid biosynthesis</keyword>
<evidence type="ECO:0000256" key="8">
    <source>
        <dbReference type="ARBA" id="ARBA00022475"/>
    </source>
</evidence>
<name>A0ABT1SIJ2_9FIRM</name>
<evidence type="ECO:0000256" key="7">
    <source>
        <dbReference type="ARBA" id="ARBA00019373"/>
    </source>
</evidence>
<dbReference type="EC" id="2.7.7.41" evidence="6 18"/>
<keyword evidence="12 18" id="KW-0548">Nucleotidyltransferase</keyword>
<proteinExistence type="inferred from homology"/>
<dbReference type="InterPro" id="IPR000374">
    <property type="entry name" value="PC_trans"/>
</dbReference>
<comment type="similarity">
    <text evidence="5 18">Belongs to the CDS family.</text>
</comment>
<evidence type="ECO:0000256" key="2">
    <source>
        <dbReference type="ARBA" id="ARBA00004651"/>
    </source>
</evidence>
<feature type="transmembrane region" description="Helical" evidence="19">
    <location>
        <begin position="174"/>
        <end position="194"/>
    </location>
</feature>
<feature type="transmembrane region" description="Helical" evidence="19">
    <location>
        <begin position="131"/>
        <end position="153"/>
    </location>
</feature>
<dbReference type="Pfam" id="PF01148">
    <property type="entry name" value="CTP_transf_1"/>
    <property type="match status" value="1"/>
</dbReference>
<evidence type="ECO:0000256" key="19">
    <source>
        <dbReference type="SAM" id="Phobius"/>
    </source>
</evidence>
<comment type="pathway">
    <text evidence="3 18">Phospholipid metabolism; CDP-diacylglycerol biosynthesis; CDP-diacylglycerol from sn-glycerol 3-phosphate: step 3/3.</text>
</comment>
<keyword evidence="13 19" id="KW-1133">Transmembrane helix</keyword>
<dbReference type="EMBL" id="JANGCH010000002">
    <property type="protein sequence ID" value="MCQ5121019.1"/>
    <property type="molecule type" value="Genomic_DNA"/>
</dbReference>
<evidence type="ECO:0000256" key="13">
    <source>
        <dbReference type="ARBA" id="ARBA00022989"/>
    </source>
</evidence>
<gene>
    <name evidence="20" type="ORF">NE663_01930</name>
</gene>
<comment type="catalytic activity">
    <reaction evidence="1 18">
        <text>a 1,2-diacyl-sn-glycero-3-phosphate + CTP + H(+) = a CDP-1,2-diacyl-sn-glycerol + diphosphate</text>
        <dbReference type="Rhea" id="RHEA:16229"/>
        <dbReference type="ChEBI" id="CHEBI:15378"/>
        <dbReference type="ChEBI" id="CHEBI:33019"/>
        <dbReference type="ChEBI" id="CHEBI:37563"/>
        <dbReference type="ChEBI" id="CHEBI:58332"/>
        <dbReference type="ChEBI" id="CHEBI:58608"/>
        <dbReference type="EC" id="2.7.7.41"/>
    </reaction>
</comment>
<sequence>MSSIKVRVITSFAIIAIVIPPLVLGGIWLDLLAAFIVLSGGYELLGLSENVRKWPKWLIPMEILFVWALLFGVSEKLAFPLLGVMVLLAMSMPVISKAVDGRDVFLLSVYLCIFYLFGMSFLKLYAKDPLYFWFMAIATYLCDTAAFFCGSLFGKHKLCPRISPKKTLEGAIGGWLVACIGAFLFACCVDLGGFPLWARLLASMILPFSAQIGDLAFSAIKRSYGIKDFSSLLPGHGGVLDRIDSLVFNFVVFYALLVVMGI</sequence>
<organism evidence="20 21">
    <name type="scientific">Massilicoli timonensis</name>
    <dbReference type="NCBI Taxonomy" id="2015901"/>
    <lineage>
        <taxon>Bacteria</taxon>
        <taxon>Bacillati</taxon>
        <taxon>Bacillota</taxon>
        <taxon>Erysipelotrichia</taxon>
        <taxon>Erysipelotrichales</taxon>
        <taxon>Erysipelotrichaceae</taxon>
        <taxon>Massilicoli</taxon>
    </lineage>
</organism>
<evidence type="ECO:0000256" key="9">
    <source>
        <dbReference type="ARBA" id="ARBA00022516"/>
    </source>
</evidence>
<evidence type="ECO:0000256" key="4">
    <source>
        <dbReference type="ARBA" id="ARBA00005189"/>
    </source>
</evidence>